<evidence type="ECO:0000313" key="10">
    <source>
        <dbReference type="EMBL" id="GIY97122.1"/>
    </source>
</evidence>
<dbReference type="Proteomes" id="UP001054945">
    <property type="component" value="Unassembled WGS sequence"/>
</dbReference>
<comment type="caution">
    <text evidence="10">The sequence shown here is derived from an EMBL/GenBank/DDBJ whole genome shotgun (WGS) entry which is preliminary data.</text>
</comment>
<gene>
    <name evidence="10" type="primary">CYP3A4</name>
    <name evidence="10" type="ORF">CEXT_635771</name>
</gene>
<dbReference type="AlphaFoldDB" id="A0AAV4XPX7"/>
<organism evidence="10 11">
    <name type="scientific">Caerostris extrusa</name>
    <name type="common">Bark spider</name>
    <name type="synonym">Caerostris bankana</name>
    <dbReference type="NCBI Taxonomy" id="172846"/>
    <lineage>
        <taxon>Eukaryota</taxon>
        <taxon>Metazoa</taxon>
        <taxon>Ecdysozoa</taxon>
        <taxon>Arthropoda</taxon>
        <taxon>Chelicerata</taxon>
        <taxon>Arachnida</taxon>
        <taxon>Araneae</taxon>
        <taxon>Araneomorphae</taxon>
        <taxon>Entelegynae</taxon>
        <taxon>Araneoidea</taxon>
        <taxon>Araneidae</taxon>
        <taxon>Caerostris</taxon>
    </lineage>
</organism>
<evidence type="ECO:0000256" key="4">
    <source>
        <dbReference type="ARBA" id="ARBA00023002"/>
    </source>
</evidence>
<dbReference type="GO" id="GO:0020037">
    <property type="term" value="F:heme binding"/>
    <property type="evidence" value="ECO:0007669"/>
    <property type="project" value="InterPro"/>
</dbReference>
<evidence type="ECO:0000256" key="2">
    <source>
        <dbReference type="ARBA" id="ARBA00022617"/>
    </source>
</evidence>
<keyword evidence="11" id="KW-1185">Reference proteome</keyword>
<feature type="non-terminal residue" evidence="10">
    <location>
        <position position="1"/>
    </location>
</feature>
<comment type="similarity">
    <text evidence="1 9">Belongs to the cytochrome P450 family.</text>
</comment>
<keyword evidence="6 9" id="KW-0503">Monooxygenase</keyword>
<keyword evidence="2 8" id="KW-0349">Heme</keyword>
<dbReference type="SUPFAM" id="SSF48264">
    <property type="entry name" value="Cytochrome P450"/>
    <property type="match status" value="1"/>
</dbReference>
<feature type="binding site" description="axial binding residue" evidence="8">
    <location>
        <position position="391"/>
    </location>
    <ligand>
        <name>heme</name>
        <dbReference type="ChEBI" id="CHEBI:30413"/>
    </ligand>
    <ligandPart>
        <name>Fe</name>
        <dbReference type="ChEBI" id="CHEBI:18248"/>
    </ligandPart>
</feature>
<evidence type="ECO:0000256" key="9">
    <source>
        <dbReference type="RuleBase" id="RU000461"/>
    </source>
</evidence>
<evidence type="ECO:0000256" key="5">
    <source>
        <dbReference type="ARBA" id="ARBA00023004"/>
    </source>
</evidence>
<dbReference type="InterPro" id="IPR050705">
    <property type="entry name" value="Cytochrome_P450_3A"/>
</dbReference>
<keyword evidence="4 9" id="KW-0560">Oxidoreductase</keyword>
<evidence type="ECO:0000256" key="3">
    <source>
        <dbReference type="ARBA" id="ARBA00022723"/>
    </source>
</evidence>
<protein>
    <submittedName>
        <fullName evidence="10">Cytochrome P450 3A4</fullName>
    </submittedName>
</protein>
<comment type="cofactor">
    <cofactor evidence="8">
        <name>heme</name>
        <dbReference type="ChEBI" id="CHEBI:30413"/>
    </cofactor>
</comment>
<evidence type="ECO:0000256" key="7">
    <source>
        <dbReference type="ARBA" id="ARBA00043906"/>
    </source>
</evidence>
<dbReference type="GO" id="GO:0016705">
    <property type="term" value="F:oxidoreductase activity, acting on paired donors, with incorporation or reduction of molecular oxygen"/>
    <property type="evidence" value="ECO:0007669"/>
    <property type="project" value="InterPro"/>
</dbReference>
<dbReference type="PROSITE" id="PS00086">
    <property type="entry name" value="CYTOCHROME_P450"/>
    <property type="match status" value="1"/>
</dbReference>
<dbReference type="Pfam" id="PF00067">
    <property type="entry name" value="p450"/>
    <property type="match status" value="2"/>
</dbReference>
<evidence type="ECO:0000256" key="8">
    <source>
        <dbReference type="PIRSR" id="PIRSR602401-1"/>
    </source>
</evidence>
<dbReference type="Gene3D" id="1.10.630.10">
    <property type="entry name" value="Cytochrome P450"/>
    <property type="match status" value="1"/>
</dbReference>
<keyword evidence="5 8" id="KW-0408">Iron</keyword>
<dbReference type="PANTHER" id="PTHR24302:SF15">
    <property type="entry name" value="FATTY-ACID PEROXYGENASE"/>
    <property type="match status" value="1"/>
</dbReference>
<dbReference type="CDD" id="cd11055">
    <property type="entry name" value="CYP3A-like"/>
    <property type="match status" value="1"/>
</dbReference>
<proteinExistence type="inferred from homology"/>
<evidence type="ECO:0000256" key="1">
    <source>
        <dbReference type="ARBA" id="ARBA00010617"/>
    </source>
</evidence>
<comment type="function">
    <text evidence="7">Cytochromes P450 are a group of heme-thiolate monooxygenases. They oxidize a variety of structurally unrelated compounds, including steroids, fatty acids, and xenobiotics.</text>
</comment>
<reference evidence="10 11" key="1">
    <citation type="submission" date="2021-06" db="EMBL/GenBank/DDBJ databases">
        <title>Caerostris extrusa draft genome.</title>
        <authorList>
            <person name="Kono N."/>
            <person name="Arakawa K."/>
        </authorList>
    </citation>
    <scope>NUCLEOTIDE SEQUENCE [LARGE SCALE GENOMIC DNA]</scope>
</reference>
<dbReference type="InterPro" id="IPR002401">
    <property type="entry name" value="Cyt_P450_E_grp-I"/>
</dbReference>
<evidence type="ECO:0000256" key="6">
    <source>
        <dbReference type="ARBA" id="ARBA00023033"/>
    </source>
</evidence>
<dbReference type="PANTHER" id="PTHR24302">
    <property type="entry name" value="CYTOCHROME P450 FAMILY 3"/>
    <property type="match status" value="1"/>
</dbReference>
<keyword evidence="3 8" id="KW-0479">Metal-binding</keyword>
<dbReference type="InterPro" id="IPR036396">
    <property type="entry name" value="Cyt_P450_sf"/>
</dbReference>
<name>A0AAV4XPX7_CAEEX</name>
<dbReference type="InterPro" id="IPR001128">
    <property type="entry name" value="Cyt_P450"/>
</dbReference>
<sequence length="465" mass="53281">SFVTGDPITDKMMSVVQGEDWKRIRTIVTPTFSTGKIKRMMSIFKDCARTLVQNFQSGVPIEVKRIYGAFTMDVIASSAFSTKIDSHNDPDNKFVLTARSVFRVDFSWRFIMFALFPNLVKALRISIFKPSATNFFRDVTLQIIEERKKTGQKRNDFLQLLMDTAKELSEDEKSELNEKEVEDQSVYGEVSTEHQVFKSVSKKNLSLDELVAQCVIFFLAGYDTTASTLSFATYQLALNPEVQEKVYKEIVDALKETNVFITLYKDNFLFRRSLHIVLSCVLTNLSFITGELTYEALQSMRYLDNVISETLRLFPPAIRSERQAEDDYELGDTGIGIPKGTIVTIPIYAIHRDPERFPDPEKFYPERFSGEEKANRDQYSYMPFGAGPRNCVGMRFALTEIKVCLAHVIANFKINRCSETKVPLEFFIGQGLLQPKEINVSMEHVNILLYLFEKLQFLQIAILLV</sequence>
<dbReference type="EMBL" id="BPLR01000742">
    <property type="protein sequence ID" value="GIY97122.1"/>
    <property type="molecule type" value="Genomic_DNA"/>
</dbReference>
<dbReference type="InterPro" id="IPR017972">
    <property type="entry name" value="Cyt_P450_CS"/>
</dbReference>
<dbReference type="PRINTS" id="PR00385">
    <property type="entry name" value="P450"/>
</dbReference>
<dbReference type="GO" id="GO:0008395">
    <property type="term" value="F:steroid hydroxylase activity"/>
    <property type="evidence" value="ECO:0007669"/>
    <property type="project" value="TreeGrafter"/>
</dbReference>
<dbReference type="PRINTS" id="PR00463">
    <property type="entry name" value="EP450I"/>
</dbReference>
<accession>A0AAV4XPX7</accession>
<dbReference type="GO" id="GO:0005506">
    <property type="term" value="F:iron ion binding"/>
    <property type="evidence" value="ECO:0007669"/>
    <property type="project" value="InterPro"/>
</dbReference>
<evidence type="ECO:0000313" key="11">
    <source>
        <dbReference type="Proteomes" id="UP001054945"/>
    </source>
</evidence>